<keyword evidence="2" id="KW-1185">Reference proteome</keyword>
<dbReference type="Proteomes" id="UP000093052">
    <property type="component" value="Chromosome"/>
</dbReference>
<name>A0AAN0YME2_PARTM</name>
<dbReference type="PANTHER" id="PTHR35894">
    <property type="entry name" value="GENERAL SECRETION PATHWAY PROTEIN A-RELATED"/>
    <property type="match status" value="1"/>
</dbReference>
<protein>
    <recommendedName>
        <fullName evidence="3">General secretion pathway domain protein</fullName>
    </recommendedName>
</protein>
<dbReference type="InterPro" id="IPR027417">
    <property type="entry name" value="P-loop_NTPase"/>
</dbReference>
<organism evidence="1 2">
    <name type="scientific">Parageobacillus thermoglucosidasius</name>
    <name type="common">Geobacillus thermoglucosidasius</name>
    <dbReference type="NCBI Taxonomy" id="1426"/>
    <lineage>
        <taxon>Bacteria</taxon>
        <taxon>Bacillati</taxon>
        <taxon>Bacillota</taxon>
        <taxon>Bacilli</taxon>
        <taxon>Bacillales</taxon>
        <taxon>Anoxybacillaceae</taxon>
        <taxon>Parageobacillus</taxon>
    </lineage>
</organism>
<proteinExistence type="predicted"/>
<dbReference type="PANTHER" id="PTHR35894:SF1">
    <property type="entry name" value="PHOSPHORIBULOKINASE _ URIDINE KINASE FAMILY"/>
    <property type="match status" value="1"/>
</dbReference>
<gene>
    <name evidence="1" type="ORF">BCV53_01405</name>
</gene>
<reference evidence="2" key="1">
    <citation type="journal article" date="2016" name="Genome Announc.">
        <title>Complete Genome Sequence of Geobacillus thermoglucosidasius NCIMB 11955, the Progenitor of a Bioethanol Production Strain.</title>
        <authorList>
            <person name="Sheng L."/>
            <person name="Zhang Y."/>
            <person name="Minton N.P."/>
        </authorList>
    </citation>
    <scope>NUCLEOTIDE SEQUENCE [LARGE SCALE GENOMIC DNA]</scope>
    <source>
        <strain evidence="2">NCIMB 11955</strain>
    </source>
</reference>
<evidence type="ECO:0000313" key="2">
    <source>
        <dbReference type="Proteomes" id="UP000093052"/>
    </source>
</evidence>
<evidence type="ECO:0000313" key="1">
    <source>
        <dbReference type="EMBL" id="ANZ28886.1"/>
    </source>
</evidence>
<sequence length="79" mass="8773">MGPLIKEEVGQYIEQRMKQAGAKMPIFTPAALEAIALQSQGLPRVINTLATTCLLYGCQLKKEQIDEEIVRMAVEEMGH</sequence>
<accession>A0AAN0YME2</accession>
<dbReference type="AlphaFoldDB" id="A0AAN0YME2"/>
<dbReference type="KEGG" id="ptl:AOT13_01400"/>
<dbReference type="SUPFAM" id="SSF52540">
    <property type="entry name" value="P-loop containing nucleoside triphosphate hydrolases"/>
    <property type="match status" value="1"/>
</dbReference>
<dbReference type="InterPro" id="IPR052026">
    <property type="entry name" value="ExeA_AAA_ATPase_DNA-bind"/>
</dbReference>
<evidence type="ECO:0008006" key="3">
    <source>
        <dbReference type="Google" id="ProtNLM"/>
    </source>
</evidence>
<dbReference type="EMBL" id="CP016622">
    <property type="protein sequence ID" value="ANZ28886.1"/>
    <property type="molecule type" value="Genomic_DNA"/>
</dbReference>